<evidence type="ECO:0000313" key="2">
    <source>
        <dbReference type="EMBL" id="KAJ2850159.1"/>
    </source>
</evidence>
<evidence type="ECO:0000313" key="3">
    <source>
        <dbReference type="Proteomes" id="UP001139887"/>
    </source>
</evidence>
<accession>A0A9W8M0Y7</accession>
<sequence>MDSKKATKKQQDESQMDIDPEQEPREPAKTVDYATDVQISFKSAEDIQRALDTSNVDLLIQGKFISAWQISNMLTE</sequence>
<feature type="region of interest" description="Disordered" evidence="1">
    <location>
        <begin position="1"/>
        <end position="31"/>
    </location>
</feature>
<gene>
    <name evidence="2" type="ORF">IWW36_002116</name>
</gene>
<organism evidence="2 3">
    <name type="scientific">Coemansia brasiliensis</name>
    <dbReference type="NCBI Taxonomy" id="2650707"/>
    <lineage>
        <taxon>Eukaryota</taxon>
        <taxon>Fungi</taxon>
        <taxon>Fungi incertae sedis</taxon>
        <taxon>Zoopagomycota</taxon>
        <taxon>Kickxellomycotina</taxon>
        <taxon>Kickxellomycetes</taxon>
        <taxon>Kickxellales</taxon>
        <taxon>Kickxellaceae</taxon>
        <taxon>Coemansia</taxon>
    </lineage>
</organism>
<dbReference type="OrthoDB" id="72892at2759"/>
<keyword evidence="3" id="KW-1185">Reference proteome</keyword>
<name>A0A9W8M0Y7_9FUNG</name>
<proteinExistence type="predicted"/>
<feature type="compositionally biased region" description="Basic and acidic residues" evidence="1">
    <location>
        <begin position="1"/>
        <end position="12"/>
    </location>
</feature>
<evidence type="ECO:0000256" key="1">
    <source>
        <dbReference type="SAM" id="MobiDB-lite"/>
    </source>
</evidence>
<dbReference type="EMBL" id="JANBUW010000042">
    <property type="protein sequence ID" value="KAJ2850159.1"/>
    <property type="molecule type" value="Genomic_DNA"/>
</dbReference>
<dbReference type="Proteomes" id="UP001139887">
    <property type="component" value="Unassembled WGS sequence"/>
</dbReference>
<dbReference type="AlphaFoldDB" id="A0A9W8M0Y7"/>
<comment type="caution">
    <text evidence="2">The sequence shown here is derived from an EMBL/GenBank/DDBJ whole genome shotgun (WGS) entry which is preliminary data.</text>
</comment>
<reference evidence="2" key="1">
    <citation type="submission" date="2022-07" db="EMBL/GenBank/DDBJ databases">
        <title>Phylogenomic reconstructions and comparative analyses of Kickxellomycotina fungi.</title>
        <authorList>
            <person name="Reynolds N.K."/>
            <person name="Stajich J.E."/>
            <person name="Barry K."/>
            <person name="Grigoriev I.V."/>
            <person name="Crous P."/>
            <person name="Smith M.E."/>
        </authorList>
    </citation>
    <scope>NUCLEOTIDE SEQUENCE</scope>
    <source>
        <strain evidence="2">NRRL 1566</strain>
    </source>
</reference>
<protein>
    <submittedName>
        <fullName evidence="2">Uncharacterized protein</fullName>
    </submittedName>
</protein>